<accession>A0A6G7VEQ4</accession>
<proteinExistence type="predicted"/>
<dbReference type="Proteomes" id="UP000502699">
    <property type="component" value="Chromosome"/>
</dbReference>
<sequence>MTKILPSMLLATGVATGSLLIPTEMATAYYWWGDGPLAGPWRHAYIYDPNYRWGPPQMRNYIRDLYLYGPSYAQWRQARRWGWW</sequence>
<dbReference type="AlphaFoldDB" id="A0A6G7VEQ4"/>
<dbReference type="EMBL" id="CP048029">
    <property type="protein sequence ID" value="QIK38432.1"/>
    <property type="molecule type" value="Genomic_DNA"/>
</dbReference>
<reference evidence="2" key="1">
    <citation type="submission" date="2020-01" db="EMBL/GenBank/DDBJ databases">
        <title>Caldichromatium gen. nov., sp. nov., a thermophilic purple sulfur bacterium member of the family Chromatiaceae isolated from Nakabusa hot spring, Japan.</title>
        <authorList>
            <person name="Saini M.K."/>
            <person name="Hanada S."/>
            <person name="Tank M."/>
        </authorList>
    </citation>
    <scope>NUCLEOTIDE SEQUENCE [LARGE SCALE GENOMIC DNA]</scope>
    <source>
        <strain evidence="2">No.7</strain>
    </source>
</reference>
<keyword evidence="2" id="KW-1185">Reference proteome</keyword>
<dbReference type="RefSeq" id="WP_166271191.1">
    <property type="nucleotide sequence ID" value="NZ_CP048029.1"/>
</dbReference>
<organism evidence="1 2">
    <name type="scientific">Caldichromatium japonicum</name>
    <dbReference type="NCBI Taxonomy" id="2699430"/>
    <lineage>
        <taxon>Bacteria</taxon>
        <taxon>Pseudomonadati</taxon>
        <taxon>Pseudomonadota</taxon>
        <taxon>Gammaproteobacteria</taxon>
        <taxon>Chromatiales</taxon>
        <taxon>Chromatiaceae</taxon>
        <taxon>Caldichromatium</taxon>
    </lineage>
</organism>
<protein>
    <submittedName>
        <fullName evidence="1">Uncharacterized protein</fullName>
    </submittedName>
</protein>
<dbReference type="KEGG" id="cjap:GWK36_11090"/>
<gene>
    <name evidence="1" type="ORF">GWK36_11090</name>
</gene>
<evidence type="ECO:0000313" key="2">
    <source>
        <dbReference type="Proteomes" id="UP000502699"/>
    </source>
</evidence>
<evidence type="ECO:0000313" key="1">
    <source>
        <dbReference type="EMBL" id="QIK38432.1"/>
    </source>
</evidence>
<name>A0A6G7VEQ4_9GAMM</name>